<dbReference type="InterPro" id="IPR019734">
    <property type="entry name" value="TPR_rpt"/>
</dbReference>
<proteinExistence type="predicted"/>
<dbReference type="SUPFAM" id="SSF48452">
    <property type="entry name" value="TPR-like"/>
    <property type="match status" value="1"/>
</dbReference>
<dbReference type="InterPro" id="IPR013105">
    <property type="entry name" value="TPR_2"/>
</dbReference>
<dbReference type="AlphaFoldDB" id="Q04R80"/>
<feature type="repeat" description="TPR" evidence="3">
    <location>
        <begin position="29"/>
        <end position="62"/>
    </location>
</feature>
<dbReference type="Gene3D" id="1.25.40.10">
    <property type="entry name" value="Tetratricopeptide repeat domain"/>
    <property type="match status" value="1"/>
</dbReference>
<keyword evidence="2 3" id="KW-0802">TPR repeat</keyword>
<dbReference type="PANTHER" id="PTHR44227:SF3">
    <property type="entry name" value="PROTEIN O-MANNOSYL-TRANSFERASE TMTC4"/>
    <property type="match status" value="1"/>
</dbReference>
<dbReference type="PANTHER" id="PTHR44227">
    <property type="match status" value="1"/>
</dbReference>
<gene>
    <name evidence="4" type="ordered locus">LBJ_2090</name>
</gene>
<feature type="repeat" description="TPR" evidence="3">
    <location>
        <begin position="97"/>
        <end position="130"/>
    </location>
</feature>
<evidence type="ECO:0000313" key="5">
    <source>
        <dbReference type="Proteomes" id="UP000000656"/>
    </source>
</evidence>
<name>Q04R80_LEPBJ</name>
<dbReference type="HOGENOM" id="CLU_709404_0_0_12"/>
<feature type="repeat" description="TPR" evidence="3">
    <location>
        <begin position="63"/>
        <end position="96"/>
    </location>
</feature>
<keyword evidence="1" id="KW-0677">Repeat</keyword>
<dbReference type="Pfam" id="PF07719">
    <property type="entry name" value="TPR_2"/>
    <property type="match status" value="1"/>
</dbReference>
<accession>Q04R80</accession>
<organism evidence="4 5">
    <name type="scientific">Leptospira borgpetersenii serovar Hardjo-bovis (strain JB197)</name>
    <dbReference type="NCBI Taxonomy" id="355277"/>
    <lineage>
        <taxon>Bacteria</taxon>
        <taxon>Pseudomonadati</taxon>
        <taxon>Spirochaetota</taxon>
        <taxon>Spirochaetia</taxon>
        <taxon>Leptospirales</taxon>
        <taxon>Leptospiraceae</taxon>
        <taxon>Leptospira</taxon>
    </lineage>
</organism>
<dbReference type="SMART" id="SM00028">
    <property type="entry name" value="TPR"/>
    <property type="match status" value="3"/>
</dbReference>
<evidence type="ECO:0000256" key="2">
    <source>
        <dbReference type="ARBA" id="ARBA00022803"/>
    </source>
</evidence>
<dbReference type="InterPro" id="IPR052346">
    <property type="entry name" value="O-mannosyl-transferase_TMTC"/>
</dbReference>
<dbReference type="EMBL" id="CP000350">
    <property type="protein sequence ID" value="ABJ76590.1"/>
    <property type="molecule type" value="Genomic_DNA"/>
</dbReference>
<protein>
    <submittedName>
        <fullName evidence="4">TPR repeat protein</fullName>
    </submittedName>
</protein>
<dbReference type="KEGG" id="lbj:LBJ_2090"/>
<dbReference type="InterPro" id="IPR011990">
    <property type="entry name" value="TPR-like_helical_dom_sf"/>
</dbReference>
<sequence>MRSFFVFLFSISILNDCSKRKEKELLNDAEKQNTLGIGALQLNDLEKAEKHFKEAHRLNPKDPNYANNVGVTLIPRDRFEKAIIYFSKSVEIDPNFQRGYFNLGVAYQNLQKNTEALHYYEKAAAIPATMPEIYFNLGIINTRLNRKAEAKKIRDLHPESASSIRAANQRIGCLKMKKIIWISFCSILLSCKGSIDLEKFASARTAERKGTPALFYLNESEFSAKNFRKEFFFERKHIAGKFEPVTPSEIEAELQRYIEETIILNEAIAKADLNSAETQKYLWPFIRKAIISYYLSKESGEFEITENSNEVEVSDELIERYYSQNKELLKEKNPTELKKKLRNTAILIKIQERLTLSQEKKKIILGKMRQNNKVRIVQKEVFTKDLYEK</sequence>
<dbReference type="Pfam" id="PF13431">
    <property type="entry name" value="TPR_17"/>
    <property type="match status" value="1"/>
</dbReference>
<dbReference type="GO" id="GO:0030968">
    <property type="term" value="P:endoplasmic reticulum unfolded protein response"/>
    <property type="evidence" value="ECO:0007669"/>
    <property type="project" value="TreeGrafter"/>
</dbReference>
<dbReference type="Proteomes" id="UP000000656">
    <property type="component" value="Chromosome 1"/>
</dbReference>
<dbReference type="GO" id="GO:0035269">
    <property type="term" value="P:protein O-linked glycosylation via mannose"/>
    <property type="evidence" value="ECO:0007669"/>
    <property type="project" value="TreeGrafter"/>
</dbReference>
<evidence type="ECO:0000256" key="1">
    <source>
        <dbReference type="ARBA" id="ARBA00022737"/>
    </source>
</evidence>
<evidence type="ECO:0000256" key="3">
    <source>
        <dbReference type="PROSITE-ProRule" id="PRU00339"/>
    </source>
</evidence>
<dbReference type="GO" id="GO:0000030">
    <property type="term" value="F:mannosyltransferase activity"/>
    <property type="evidence" value="ECO:0007669"/>
    <property type="project" value="TreeGrafter"/>
</dbReference>
<evidence type="ECO:0000313" key="4">
    <source>
        <dbReference type="EMBL" id="ABJ76590.1"/>
    </source>
</evidence>
<dbReference type="PROSITE" id="PS50005">
    <property type="entry name" value="TPR"/>
    <property type="match status" value="3"/>
</dbReference>
<reference evidence="4 5" key="1">
    <citation type="journal article" date="2006" name="Proc. Natl. Acad. Sci. U.S.A.">
        <title>Genome reduction in Leptospira borgpetersenii reflects limited transmission potential.</title>
        <authorList>
            <person name="Bulach D.M."/>
            <person name="Zuerner R.L."/>
            <person name="Wilson P."/>
            <person name="Seemann T."/>
            <person name="McGrath A."/>
            <person name="Cullen P.A."/>
            <person name="Davis J."/>
            <person name="Johnson M."/>
            <person name="Kuczek E."/>
            <person name="Alt D.P."/>
            <person name="Peterson-Burch B."/>
            <person name="Coppel R.L."/>
            <person name="Rood J.I."/>
            <person name="Davies J.K."/>
            <person name="Adler B."/>
        </authorList>
    </citation>
    <scope>NUCLEOTIDE SEQUENCE [LARGE SCALE GENOMIC DNA]</scope>
    <source>
        <strain evidence="4 5">JB197</strain>
    </source>
</reference>